<dbReference type="EMBL" id="CP036281">
    <property type="protein sequence ID" value="QDU81983.1"/>
    <property type="molecule type" value="Genomic_DNA"/>
</dbReference>
<sequence>MPIQFRCPQCKTRLSISRKQSGSDIKCPSCSAMVPVPAIDGATSRTPSQSPGKTSEDDDLIGNIDDIFGDDPSVPDSDPPPSKPNAGGPVIVGPPPEEDEDDEDEGFSVRSMETEMDDMDLTPMVDVTFLLLIFFMISASFSLQKTMPFPPPEPDEEGATTQQVEMEETEDTAILIEIDENNTIMIGDELEVIQDPAMVAEKIAQYARQQGSQEIMMTVNDQALHDTVVWVFDSAAEAGIQRVRITTLTE</sequence>
<keyword evidence="10" id="KW-1185">Reference proteome</keyword>
<evidence type="ECO:0000256" key="6">
    <source>
        <dbReference type="ARBA" id="ARBA00023136"/>
    </source>
</evidence>
<dbReference type="KEGG" id="plon:Pla110_37350"/>
<evidence type="ECO:0000313" key="10">
    <source>
        <dbReference type="Proteomes" id="UP000317178"/>
    </source>
</evidence>
<evidence type="ECO:0000256" key="5">
    <source>
        <dbReference type="ARBA" id="ARBA00022989"/>
    </source>
</evidence>
<dbReference type="GO" id="GO:0022857">
    <property type="term" value="F:transmembrane transporter activity"/>
    <property type="evidence" value="ECO:0007669"/>
    <property type="project" value="InterPro"/>
</dbReference>
<dbReference type="GO" id="GO:0015031">
    <property type="term" value="P:protein transport"/>
    <property type="evidence" value="ECO:0007669"/>
    <property type="project" value="UniProtKB-KW"/>
</dbReference>
<protein>
    <submittedName>
        <fullName evidence="9">Biopolymer transport protein ExbD/TolR</fullName>
    </submittedName>
</protein>
<keyword evidence="4 7" id="KW-0812">Transmembrane</keyword>
<dbReference type="InterPro" id="IPR003400">
    <property type="entry name" value="ExbD"/>
</dbReference>
<feature type="compositionally biased region" description="Acidic residues" evidence="8">
    <location>
        <begin position="96"/>
        <end position="106"/>
    </location>
</feature>
<evidence type="ECO:0000313" key="9">
    <source>
        <dbReference type="EMBL" id="QDU81983.1"/>
    </source>
</evidence>
<comment type="subcellular location">
    <subcellularLocation>
        <location evidence="1">Cell membrane</location>
        <topology evidence="1">Single-pass membrane protein</topology>
    </subcellularLocation>
    <subcellularLocation>
        <location evidence="7">Cell membrane</location>
        <topology evidence="7">Single-pass type II membrane protein</topology>
    </subcellularLocation>
</comment>
<gene>
    <name evidence="9" type="ORF">Pla110_37350</name>
</gene>
<evidence type="ECO:0000256" key="2">
    <source>
        <dbReference type="ARBA" id="ARBA00005811"/>
    </source>
</evidence>
<keyword evidence="5" id="KW-1133">Transmembrane helix</keyword>
<evidence type="ECO:0000256" key="1">
    <source>
        <dbReference type="ARBA" id="ARBA00004162"/>
    </source>
</evidence>
<name>A0A518CRZ3_9PLAN</name>
<keyword evidence="3" id="KW-1003">Cell membrane</keyword>
<evidence type="ECO:0000256" key="3">
    <source>
        <dbReference type="ARBA" id="ARBA00022475"/>
    </source>
</evidence>
<accession>A0A518CRZ3</accession>
<dbReference type="PANTHER" id="PTHR30558:SF3">
    <property type="entry name" value="BIOPOLYMER TRANSPORT PROTEIN EXBD-RELATED"/>
    <property type="match status" value="1"/>
</dbReference>
<evidence type="ECO:0000256" key="4">
    <source>
        <dbReference type="ARBA" id="ARBA00022692"/>
    </source>
</evidence>
<evidence type="ECO:0000256" key="7">
    <source>
        <dbReference type="RuleBase" id="RU003879"/>
    </source>
</evidence>
<comment type="similarity">
    <text evidence="2 7">Belongs to the ExbD/TolR family.</text>
</comment>
<proteinExistence type="inferred from homology"/>
<dbReference type="GO" id="GO:0005886">
    <property type="term" value="C:plasma membrane"/>
    <property type="evidence" value="ECO:0007669"/>
    <property type="project" value="UniProtKB-SubCell"/>
</dbReference>
<dbReference type="OrthoDB" id="292474at2"/>
<keyword evidence="7" id="KW-0813">Transport</keyword>
<evidence type="ECO:0000256" key="8">
    <source>
        <dbReference type="SAM" id="MobiDB-lite"/>
    </source>
</evidence>
<keyword evidence="6" id="KW-0472">Membrane</keyword>
<reference evidence="9 10" key="1">
    <citation type="submission" date="2019-02" db="EMBL/GenBank/DDBJ databases">
        <title>Deep-cultivation of Planctomycetes and their phenomic and genomic characterization uncovers novel biology.</title>
        <authorList>
            <person name="Wiegand S."/>
            <person name="Jogler M."/>
            <person name="Boedeker C."/>
            <person name="Pinto D."/>
            <person name="Vollmers J."/>
            <person name="Rivas-Marin E."/>
            <person name="Kohn T."/>
            <person name="Peeters S.H."/>
            <person name="Heuer A."/>
            <person name="Rast P."/>
            <person name="Oberbeckmann S."/>
            <person name="Bunk B."/>
            <person name="Jeske O."/>
            <person name="Meyerdierks A."/>
            <person name="Storesund J.E."/>
            <person name="Kallscheuer N."/>
            <person name="Luecker S."/>
            <person name="Lage O.M."/>
            <person name="Pohl T."/>
            <person name="Merkel B.J."/>
            <person name="Hornburger P."/>
            <person name="Mueller R.-W."/>
            <person name="Bruemmer F."/>
            <person name="Labrenz M."/>
            <person name="Spormann A.M."/>
            <person name="Op den Camp H."/>
            <person name="Overmann J."/>
            <person name="Amann R."/>
            <person name="Jetten M.S.M."/>
            <person name="Mascher T."/>
            <person name="Medema M.H."/>
            <person name="Devos D.P."/>
            <person name="Kaster A.-K."/>
            <person name="Ovreas L."/>
            <person name="Rohde M."/>
            <person name="Galperin M.Y."/>
            <person name="Jogler C."/>
        </authorList>
    </citation>
    <scope>NUCLEOTIDE SEQUENCE [LARGE SCALE GENOMIC DNA]</scope>
    <source>
        <strain evidence="9 10">Pla110</strain>
    </source>
</reference>
<dbReference type="Pfam" id="PF02472">
    <property type="entry name" value="ExbD"/>
    <property type="match status" value="1"/>
</dbReference>
<organism evidence="9 10">
    <name type="scientific">Polystyrenella longa</name>
    <dbReference type="NCBI Taxonomy" id="2528007"/>
    <lineage>
        <taxon>Bacteria</taxon>
        <taxon>Pseudomonadati</taxon>
        <taxon>Planctomycetota</taxon>
        <taxon>Planctomycetia</taxon>
        <taxon>Planctomycetales</taxon>
        <taxon>Planctomycetaceae</taxon>
        <taxon>Polystyrenella</taxon>
    </lineage>
</organism>
<dbReference type="RefSeq" id="WP_144997783.1">
    <property type="nucleotide sequence ID" value="NZ_CP036281.1"/>
</dbReference>
<dbReference type="AlphaFoldDB" id="A0A518CRZ3"/>
<dbReference type="Gene3D" id="2.20.28.160">
    <property type="match status" value="1"/>
</dbReference>
<dbReference type="Proteomes" id="UP000317178">
    <property type="component" value="Chromosome"/>
</dbReference>
<keyword evidence="7" id="KW-0653">Protein transport</keyword>
<feature type="region of interest" description="Disordered" evidence="8">
    <location>
        <begin position="17"/>
        <end position="106"/>
    </location>
</feature>
<dbReference type="PANTHER" id="PTHR30558">
    <property type="entry name" value="EXBD MEMBRANE COMPONENT OF PMF-DRIVEN MACROMOLECULE IMPORT SYSTEM"/>
    <property type="match status" value="1"/>
</dbReference>
<feature type="compositionally biased region" description="Polar residues" evidence="8">
    <location>
        <begin position="43"/>
        <end position="53"/>
    </location>
</feature>